<feature type="domain" description="HTH lacI-type" evidence="5">
    <location>
        <begin position="11"/>
        <end position="65"/>
    </location>
</feature>
<keyword evidence="2" id="KW-0805">Transcription regulation</keyword>
<keyword evidence="7" id="KW-1185">Reference proteome</keyword>
<keyword evidence="4" id="KW-0804">Transcription</keyword>
<reference evidence="6 7" key="1">
    <citation type="journal article" date="2005" name="Proc. Natl. Acad. Sci. U.S.A.">
        <title>Complete genome sequence of the probiotic lactic acid bacterium Lactobacillus acidophilus NCFM.</title>
        <authorList>
            <person name="Altermann E."/>
            <person name="Russell W.M."/>
            <person name="Azcarate-Peril M.A."/>
            <person name="Barrangou R."/>
            <person name="Buck B.L."/>
            <person name="McAuliffe O."/>
            <person name="Souther N."/>
            <person name="Dobson A."/>
            <person name="Duong T."/>
            <person name="Callanan M."/>
            <person name="Lick S."/>
            <person name="Hamrick A."/>
            <person name="Cano R."/>
            <person name="Klaenhammer T.R."/>
        </authorList>
    </citation>
    <scope>NUCLEOTIDE SEQUENCE [LARGE SCALE GENOMIC DNA]</scope>
    <source>
        <strain evidence="7">ATCC 700396 / NCK56 / N2 / NCFM</strain>
    </source>
</reference>
<dbReference type="Gene3D" id="3.40.50.2300">
    <property type="match status" value="2"/>
</dbReference>
<dbReference type="EMBL" id="CP000033">
    <property type="protein sequence ID" value="AAV42384.1"/>
    <property type="molecule type" value="Genomic_DNA"/>
</dbReference>
<evidence type="ECO:0000256" key="1">
    <source>
        <dbReference type="ARBA" id="ARBA00022491"/>
    </source>
</evidence>
<dbReference type="AlphaFoldDB" id="G1UB58"/>
<evidence type="ECO:0000313" key="7">
    <source>
        <dbReference type="Proteomes" id="UP000006381"/>
    </source>
</evidence>
<organism evidence="7">
    <name type="scientific">Lactobacillus acidophilus (strain ATCC 700396 / NCK56 / N2 / NCFM)</name>
    <dbReference type="NCBI Taxonomy" id="272621"/>
    <lineage>
        <taxon>Bacteria</taxon>
        <taxon>Bacillati</taxon>
        <taxon>Bacillota</taxon>
        <taxon>Bacilli</taxon>
        <taxon>Lactobacillales</taxon>
        <taxon>Lactobacillaceae</taxon>
        <taxon>Lactobacillus</taxon>
    </lineage>
</organism>
<dbReference type="SUPFAM" id="SSF53822">
    <property type="entry name" value="Periplasmic binding protein-like I"/>
    <property type="match status" value="1"/>
</dbReference>
<protein>
    <submittedName>
        <fullName evidence="6">Msm operon repressor</fullName>
    </submittedName>
</protein>
<dbReference type="InterPro" id="IPR000843">
    <property type="entry name" value="HTH_LacI"/>
</dbReference>
<dbReference type="BioCyc" id="LACI272621:G1G49-524-MONOMER"/>
<dbReference type="InterPro" id="IPR010982">
    <property type="entry name" value="Lambda_DNA-bd_dom_sf"/>
</dbReference>
<dbReference type="CDD" id="cd06291">
    <property type="entry name" value="PBP1_Qymf-like"/>
    <property type="match status" value="1"/>
</dbReference>
<name>G1UB58_LACAC</name>
<dbReference type="STRING" id="272621.LBA0500"/>
<evidence type="ECO:0000256" key="3">
    <source>
        <dbReference type="ARBA" id="ARBA00023125"/>
    </source>
</evidence>
<dbReference type="InterPro" id="IPR001761">
    <property type="entry name" value="Peripla_BP/Lac1_sug-bd_dom"/>
</dbReference>
<dbReference type="PANTHER" id="PTHR30146">
    <property type="entry name" value="LACI-RELATED TRANSCRIPTIONAL REPRESSOR"/>
    <property type="match status" value="1"/>
</dbReference>
<dbReference type="OrthoDB" id="9796186at2"/>
<dbReference type="KEGG" id="lac:LBA0500"/>
<proteinExistence type="predicted"/>
<evidence type="ECO:0000259" key="5">
    <source>
        <dbReference type="PROSITE" id="PS50932"/>
    </source>
</evidence>
<accession>G1UB58</accession>
<sequence>MIVMKGNKNMATMKDVAQRAGVGVGTVSRVINHVPGVKKSTLVKVKEAIKELNYIPDEYARGLKTKSSRTIALILPSIWHPFFSEFAYYVEKRLYKEDYKLLLCNSNRDPKEEAKYIKMLKQNKIDAIIAITYSDIGQYIYSNIPFVSLDRYFEKKVSYVTSDNYEGGKLAAKELLAHGAKNIAYIGSHSKYPNATMLRKDGFDDYLKEHDINYKEIFLHEPVPEADFINHLLEMLTAHPEIDGIFCHTDSLLLTLRKALIQHGYRVPEDIQLIGFDGIKMDSAHSLGISTIAQPVEKLANGAVDLVLKKIADPSVKNEAKMYPVKYINGNTTK</sequence>
<dbReference type="PANTHER" id="PTHR30146:SF95">
    <property type="entry name" value="RIBOSE OPERON REPRESSOR"/>
    <property type="match status" value="1"/>
</dbReference>
<keyword evidence="3" id="KW-0238">DNA-binding</keyword>
<dbReference type="SMART" id="SM00354">
    <property type="entry name" value="HTH_LACI"/>
    <property type="match status" value="1"/>
</dbReference>
<evidence type="ECO:0000256" key="4">
    <source>
        <dbReference type="ARBA" id="ARBA00023163"/>
    </source>
</evidence>
<dbReference type="CDD" id="cd01392">
    <property type="entry name" value="HTH_LacI"/>
    <property type="match status" value="1"/>
</dbReference>
<dbReference type="InterPro" id="IPR028082">
    <property type="entry name" value="Peripla_BP_I"/>
</dbReference>
<gene>
    <name evidence="6" type="primary">msmR</name>
    <name evidence="6" type="ordered locus">LBA0500</name>
</gene>
<dbReference type="GO" id="GO:0003700">
    <property type="term" value="F:DNA-binding transcription factor activity"/>
    <property type="evidence" value="ECO:0007669"/>
    <property type="project" value="TreeGrafter"/>
</dbReference>
<evidence type="ECO:0000313" key="6">
    <source>
        <dbReference type="EMBL" id="AAV42384.1"/>
    </source>
</evidence>
<dbReference type="HOGENOM" id="CLU_037628_6_0_9"/>
<keyword evidence="1" id="KW-0678">Repressor</keyword>
<dbReference type="Gene3D" id="1.10.260.40">
    <property type="entry name" value="lambda repressor-like DNA-binding domains"/>
    <property type="match status" value="1"/>
</dbReference>
<dbReference type="eggNOG" id="COG1609">
    <property type="taxonomic scope" value="Bacteria"/>
</dbReference>
<evidence type="ECO:0000256" key="2">
    <source>
        <dbReference type="ARBA" id="ARBA00023015"/>
    </source>
</evidence>
<dbReference type="PRINTS" id="PR00036">
    <property type="entry name" value="HTHLACI"/>
</dbReference>
<dbReference type="PATRIC" id="fig|272621.13.peg.478"/>
<dbReference type="Pfam" id="PF00356">
    <property type="entry name" value="LacI"/>
    <property type="match status" value="1"/>
</dbReference>
<dbReference type="SUPFAM" id="SSF47413">
    <property type="entry name" value="lambda repressor-like DNA-binding domains"/>
    <property type="match status" value="1"/>
</dbReference>
<dbReference type="PROSITE" id="PS50932">
    <property type="entry name" value="HTH_LACI_2"/>
    <property type="match status" value="1"/>
</dbReference>
<dbReference type="GO" id="GO:0000976">
    <property type="term" value="F:transcription cis-regulatory region binding"/>
    <property type="evidence" value="ECO:0007669"/>
    <property type="project" value="TreeGrafter"/>
</dbReference>
<dbReference type="Pfam" id="PF00532">
    <property type="entry name" value="Peripla_BP_1"/>
    <property type="match status" value="1"/>
</dbReference>
<dbReference type="PROSITE" id="PS00356">
    <property type="entry name" value="HTH_LACI_1"/>
    <property type="match status" value="1"/>
</dbReference>
<dbReference type="Proteomes" id="UP000006381">
    <property type="component" value="Chromosome"/>
</dbReference>